<name>A0A2V5H7M7_ASPV1</name>
<protein>
    <submittedName>
        <fullName evidence="1">Uncharacterized protein</fullName>
    </submittedName>
</protein>
<dbReference type="Proteomes" id="UP000249829">
    <property type="component" value="Unassembled WGS sequence"/>
</dbReference>
<sequence length="439" mass="49479">MSARLMRLVPLAGLLLGLLLTFYYLYRGVAAPSAATGPEETTRHNNIDLSHLSDTHHQVFSASTPNQKYFHIDFNERDGFNPSVIPHPVLDDRWIITAQLARNRSETEPLSVWSAELVCTAAFQNQGRTLRCVDQPLILPIAATATDPTRCNGELEFLWVSLGPHDARIFYGPDRPYAVYGSNSQHTCFGQWVLDFRVLVDWPGEEIIQTPIYRHPVELQRPLLSGYSAIEKNWFLFWDMHGTAYVHYDVAPTRAFSQLLSIADGSVGPNLAANAAPIDERCLQKYLPVLTDLTHESIHQATNSLAITLCERADPSCQPSEDNTFVFMIFQHKKYVAFHSVYEPYVMLFRQRAPFEVFGVSTKPLWIHGRGSSSVGVEEDQQQSEMLYVTSISWKQAGQRYHGYIDDVMFLGFGREDSHSGGIDVVARDLLDGLGYCFG</sequence>
<dbReference type="OMA" id="LTIFQHK"/>
<keyword evidence="2" id="KW-1185">Reference proteome</keyword>
<accession>A0A2V5H7M7</accession>
<gene>
    <name evidence="1" type="ORF">BO99DRAFT_401903</name>
</gene>
<proteinExistence type="predicted"/>
<dbReference type="EMBL" id="KZ825126">
    <property type="protein sequence ID" value="PYI20278.1"/>
    <property type="molecule type" value="Genomic_DNA"/>
</dbReference>
<evidence type="ECO:0000313" key="2">
    <source>
        <dbReference type="Proteomes" id="UP000249829"/>
    </source>
</evidence>
<organism evidence="1 2">
    <name type="scientific">Aspergillus violaceofuscus (strain CBS 115571)</name>
    <dbReference type="NCBI Taxonomy" id="1450538"/>
    <lineage>
        <taxon>Eukaryota</taxon>
        <taxon>Fungi</taxon>
        <taxon>Dikarya</taxon>
        <taxon>Ascomycota</taxon>
        <taxon>Pezizomycotina</taxon>
        <taxon>Eurotiomycetes</taxon>
        <taxon>Eurotiomycetidae</taxon>
        <taxon>Eurotiales</taxon>
        <taxon>Aspergillaceae</taxon>
        <taxon>Aspergillus</taxon>
    </lineage>
</organism>
<reference evidence="1 2" key="1">
    <citation type="submission" date="2018-02" db="EMBL/GenBank/DDBJ databases">
        <title>The genomes of Aspergillus section Nigri reveals drivers in fungal speciation.</title>
        <authorList>
            <consortium name="DOE Joint Genome Institute"/>
            <person name="Vesth T.C."/>
            <person name="Nybo J."/>
            <person name="Theobald S."/>
            <person name="Brandl J."/>
            <person name="Frisvad J.C."/>
            <person name="Nielsen K.F."/>
            <person name="Lyhne E.K."/>
            <person name="Kogle M.E."/>
            <person name="Kuo A."/>
            <person name="Riley R."/>
            <person name="Clum A."/>
            <person name="Nolan M."/>
            <person name="Lipzen A."/>
            <person name="Salamov A."/>
            <person name="Henrissat B."/>
            <person name="Wiebenga A."/>
            <person name="De vries R.P."/>
            <person name="Grigoriev I.V."/>
            <person name="Mortensen U.H."/>
            <person name="Andersen M.R."/>
            <person name="Baker S.E."/>
        </authorList>
    </citation>
    <scope>NUCLEOTIDE SEQUENCE [LARGE SCALE GENOMIC DNA]</scope>
    <source>
        <strain evidence="1 2">CBS 115571</strain>
    </source>
</reference>
<dbReference type="AlphaFoldDB" id="A0A2V5H7M7"/>
<evidence type="ECO:0000313" key="1">
    <source>
        <dbReference type="EMBL" id="PYI20278.1"/>
    </source>
</evidence>